<organism evidence="1 2">
    <name type="scientific">Rhizobium fredii</name>
    <name type="common">Sinorhizobium fredii</name>
    <dbReference type="NCBI Taxonomy" id="380"/>
    <lineage>
        <taxon>Bacteria</taxon>
        <taxon>Pseudomonadati</taxon>
        <taxon>Pseudomonadota</taxon>
        <taxon>Alphaproteobacteria</taxon>
        <taxon>Hyphomicrobiales</taxon>
        <taxon>Rhizobiaceae</taxon>
        <taxon>Sinorhizobium/Ensifer group</taxon>
        <taxon>Sinorhizobium</taxon>
    </lineage>
</organism>
<name>A0A844AL46_RHIFR</name>
<protein>
    <submittedName>
        <fullName evidence="1">Uncharacterized protein</fullName>
    </submittedName>
</protein>
<dbReference type="AlphaFoldDB" id="A0A844AL46"/>
<accession>A0A844AL46</accession>
<comment type="caution">
    <text evidence="1">The sequence shown here is derived from an EMBL/GenBank/DDBJ whole genome shotgun (WGS) entry which is preliminary data.</text>
</comment>
<evidence type="ECO:0000313" key="2">
    <source>
        <dbReference type="Proteomes" id="UP000466694"/>
    </source>
</evidence>
<dbReference type="EMBL" id="WISZ01000246">
    <property type="protein sequence ID" value="MQX12957.1"/>
    <property type="molecule type" value="Genomic_DNA"/>
</dbReference>
<proteinExistence type="predicted"/>
<reference evidence="1 2" key="1">
    <citation type="journal article" date="2013" name="Genome Biol.">
        <title>Comparative genomics of the core and accessory genomes of 48 Sinorhizobium strains comprising five genospecies.</title>
        <authorList>
            <person name="Sugawara M."/>
            <person name="Epstein B."/>
            <person name="Badgley B.D."/>
            <person name="Unno T."/>
            <person name="Xu L."/>
            <person name="Reese J."/>
            <person name="Gyaneshwar P."/>
            <person name="Denny R."/>
            <person name="Mudge J."/>
            <person name="Bharti A.K."/>
            <person name="Farmer A.D."/>
            <person name="May G.D."/>
            <person name="Woodward J.E."/>
            <person name="Medigue C."/>
            <person name="Vallenet D."/>
            <person name="Lajus A."/>
            <person name="Rouy Z."/>
            <person name="Martinez-Vaz B."/>
            <person name="Tiffin P."/>
            <person name="Young N.D."/>
            <person name="Sadowsky M.J."/>
        </authorList>
    </citation>
    <scope>NUCLEOTIDE SEQUENCE [LARGE SCALE GENOMIC DNA]</scope>
    <source>
        <strain evidence="1 2">USDA205</strain>
    </source>
</reference>
<dbReference type="Proteomes" id="UP000466694">
    <property type="component" value="Unassembled WGS sequence"/>
</dbReference>
<gene>
    <name evidence="1" type="ORF">GHK48_33280</name>
</gene>
<sequence length="76" mass="8370">MATPQRTGEASARQIERLITKAGARSQWLTSLCAHILSPEFHTQPAVGANAALQRRAPYQARKGRYSSLNCRMSLS</sequence>
<evidence type="ECO:0000313" key="1">
    <source>
        <dbReference type="EMBL" id="MQX12957.1"/>
    </source>
</evidence>